<evidence type="ECO:0000256" key="1">
    <source>
        <dbReference type="ARBA" id="ARBA00009670"/>
    </source>
</evidence>
<dbReference type="AlphaFoldDB" id="A0A379JLJ1"/>
<dbReference type="InterPro" id="IPR004147">
    <property type="entry name" value="ABC1_dom"/>
</dbReference>
<comment type="similarity">
    <text evidence="1">Belongs to the protein kinase superfamily. ADCK protein kinase family.</text>
</comment>
<evidence type="ECO:0000313" key="7">
    <source>
        <dbReference type="Proteomes" id="UP000255467"/>
    </source>
</evidence>
<keyword evidence="2 6" id="KW-0808">Transferase</keyword>
<dbReference type="PANTHER" id="PTHR43851">
    <property type="match status" value="1"/>
</dbReference>
<keyword evidence="7" id="KW-1185">Reference proteome</keyword>
<feature type="domain" description="ABC1 atypical kinase-like" evidence="5">
    <location>
        <begin position="110"/>
        <end position="343"/>
    </location>
</feature>
<name>A0A379JLJ1_9NOCA</name>
<keyword evidence="3" id="KW-0547">Nucleotide-binding</keyword>
<reference evidence="6 7" key="1">
    <citation type="submission" date="2018-06" db="EMBL/GenBank/DDBJ databases">
        <authorList>
            <consortium name="Pathogen Informatics"/>
            <person name="Doyle S."/>
        </authorList>
    </citation>
    <scope>NUCLEOTIDE SEQUENCE [LARGE SCALE GENOMIC DNA]</scope>
    <source>
        <strain evidence="6 7">NCTC1934</strain>
    </source>
</reference>
<dbReference type="GO" id="GO:0005524">
    <property type="term" value="F:ATP binding"/>
    <property type="evidence" value="ECO:0007669"/>
    <property type="project" value="UniProtKB-KW"/>
</dbReference>
<dbReference type="EMBL" id="UGRY01000007">
    <property type="protein sequence ID" value="SUD49472.1"/>
    <property type="molecule type" value="Genomic_DNA"/>
</dbReference>
<gene>
    <name evidence="6" type="primary">ubiB_11</name>
    <name evidence="6" type="ORF">NCTC1934_06826</name>
</gene>
<dbReference type="SUPFAM" id="SSF56112">
    <property type="entry name" value="Protein kinase-like (PK-like)"/>
    <property type="match status" value="1"/>
</dbReference>
<evidence type="ECO:0000256" key="3">
    <source>
        <dbReference type="ARBA" id="ARBA00022741"/>
    </source>
</evidence>
<accession>A0A379JLJ1</accession>
<dbReference type="Proteomes" id="UP000255467">
    <property type="component" value="Unassembled WGS sequence"/>
</dbReference>
<evidence type="ECO:0000256" key="4">
    <source>
        <dbReference type="ARBA" id="ARBA00022840"/>
    </source>
</evidence>
<dbReference type="Pfam" id="PF03109">
    <property type="entry name" value="ABC1"/>
    <property type="match status" value="1"/>
</dbReference>
<dbReference type="InterPro" id="IPR051409">
    <property type="entry name" value="Atypical_kinase_ADCK"/>
</dbReference>
<dbReference type="InterPro" id="IPR034646">
    <property type="entry name" value="ADCK3_dom"/>
</dbReference>
<evidence type="ECO:0000256" key="2">
    <source>
        <dbReference type="ARBA" id="ARBA00022679"/>
    </source>
</evidence>
<dbReference type="GO" id="GO:0016740">
    <property type="term" value="F:transferase activity"/>
    <property type="evidence" value="ECO:0007669"/>
    <property type="project" value="UniProtKB-KW"/>
</dbReference>
<keyword evidence="4" id="KW-0067">ATP-binding</keyword>
<dbReference type="CDD" id="cd13970">
    <property type="entry name" value="ABC1_ADCK3"/>
    <property type="match status" value="1"/>
</dbReference>
<dbReference type="PANTHER" id="PTHR43851:SF3">
    <property type="entry name" value="COENZYME Q8"/>
    <property type="match status" value="1"/>
</dbReference>
<evidence type="ECO:0000313" key="6">
    <source>
        <dbReference type="EMBL" id="SUD49472.1"/>
    </source>
</evidence>
<protein>
    <submittedName>
        <fullName evidence="6">Aminoglycoside acetyltransferase regulator</fullName>
    </submittedName>
</protein>
<sequence>MTVRRTGGDDGGVADRIPTSRIARAHRLGRAVAREVLRDTGVRLSMVGRSEELRARLAEKQTLRAADQLFTILGGMKGAAMKVGQTMSLLDLDMFPESHRERFRERLADLCDQAPRMPFPQLRSVLEADLGPMREVFAEFDTEPLAAASIGQVYRATLRDGRAVAVKVQYPGIEEAVRADLENLRLFAAFWRPMLPALADSRVLEEVSLAITGELDYLAEARAQRHMAHRYRDHTLVHVPDVVAPLCTRRVLVSDLVDGRPFVTGAELPASHRKRIAEIVYRFYVGSLYRDNEYCGDPHPGNVLLGADGRVAFVDFGLFHRMRPEYVRFEIDCVRAAVEGRAEDLRTLLVRRGVIDPTTPVPAEECLEYIAATAWWSLVDEEVTVTGDIATTAFARAVDPRADAVVQRVDNLPAEHLFSRRAELMTFGTIGSLTATNNWHRIAREWIYGDPPITAVGREFARHRAESPTDPPPGSGG</sequence>
<dbReference type="InterPro" id="IPR011009">
    <property type="entry name" value="Kinase-like_dom_sf"/>
</dbReference>
<proteinExistence type="inferred from homology"/>
<evidence type="ECO:0000259" key="5">
    <source>
        <dbReference type="Pfam" id="PF03109"/>
    </source>
</evidence>
<organism evidence="6 7">
    <name type="scientific">Nocardia otitidiscaviarum</name>
    <dbReference type="NCBI Taxonomy" id="1823"/>
    <lineage>
        <taxon>Bacteria</taxon>
        <taxon>Bacillati</taxon>
        <taxon>Actinomycetota</taxon>
        <taxon>Actinomycetes</taxon>
        <taxon>Mycobacteriales</taxon>
        <taxon>Nocardiaceae</taxon>
        <taxon>Nocardia</taxon>
    </lineage>
</organism>